<feature type="transmembrane region" description="Helical" evidence="7">
    <location>
        <begin position="36"/>
        <end position="54"/>
    </location>
</feature>
<dbReference type="Proteomes" id="UP000301475">
    <property type="component" value="Chromosome"/>
</dbReference>
<feature type="transmembrane region" description="Helical" evidence="7">
    <location>
        <begin position="333"/>
        <end position="357"/>
    </location>
</feature>
<dbReference type="KEGG" id="ruj:E5Z56_09605"/>
<protein>
    <submittedName>
        <fullName evidence="8">YeiH family putative sulfate export transporter</fullName>
    </submittedName>
</protein>
<name>A0A4P8XWR7_9FIRM</name>
<feature type="transmembrane region" description="Helical" evidence="7">
    <location>
        <begin position="263"/>
        <end position="284"/>
    </location>
</feature>
<evidence type="ECO:0000313" key="9">
    <source>
        <dbReference type="Proteomes" id="UP000301475"/>
    </source>
</evidence>
<proteinExistence type="inferred from homology"/>
<dbReference type="InterPro" id="IPR018383">
    <property type="entry name" value="UPF0324_pro"/>
</dbReference>
<reference evidence="8 9" key="1">
    <citation type="submission" date="2019-04" db="EMBL/GenBank/DDBJ databases">
        <authorList>
            <person name="Embree M."/>
            <person name="Gaffney J.R."/>
        </authorList>
    </citation>
    <scope>NUCLEOTIDE SEQUENCE [LARGE SCALE GENOMIC DNA]</scope>
    <source>
        <strain evidence="8 9">JE7A12</strain>
    </source>
</reference>
<keyword evidence="9" id="KW-1185">Reference proteome</keyword>
<gene>
    <name evidence="8" type="ORF">E5Z56_09605</name>
</gene>
<evidence type="ECO:0000256" key="7">
    <source>
        <dbReference type="SAM" id="Phobius"/>
    </source>
</evidence>
<dbReference type="RefSeq" id="WP_138157595.1">
    <property type="nucleotide sequence ID" value="NZ_CP039381.1"/>
</dbReference>
<evidence type="ECO:0000256" key="1">
    <source>
        <dbReference type="ARBA" id="ARBA00004651"/>
    </source>
</evidence>
<feature type="transmembrane region" description="Helical" evidence="7">
    <location>
        <begin position="98"/>
        <end position="116"/>
    </location>
</feature>
<organism evidence="8 9">
    <name type="scientific">Ruminococcus bovis</name>
    <dbReference type="NCBI Taxonomy" id="2564099"/>
    <lineage>
        <taxon>Bacteria</taxon>
        <taxon>Bacillati</taxon>
        <taxon>Bacillota</taxon>
        <taxon>Clostridia</taxon>
        <taxon>Eubacteriales</taxon>
        <taxon>Oscillospiraceae</taxon>
        <taxon>Ruminococcus</taxon>
    </lineage>
</organism>
<dbReference type="PANTHER" id="PTHR30106">
    <property type="entry name" value="INNER MEMBRANE PROTEIN YEIH-RELATED"/>
    <property type="match status" value="1"/>
</dbReference>
<evidence type="ECO:0000256" key="6">
    <source>
        <dbReference type="ARBA" id="ARBA00023136"/>
    </source>
</evidence>
<feature type="transmembrane region" description="Helical" evidence="7">
    <location>
        <begin position="12"/>
        <end position="30"/>
    </location>
</feature>
<feature type="transmembrane region" description="Helical" evidence="7">
    <location>
        <begin position="74"/>
        <end position="92"/>
    </location>
</feature>
<dbReference type="PANTHER" id="PTHR30106:SF1">
    <property type="entry name" value="UPF0324 MEMBRANE PROTEIN FN0533"/>
    <property type="match status" value="1"/>
</dbReference>
<dbReference type="EMBL" id="CP039381">
    <property type="protein sequence ID" value="QCT07596.1"/>
    <property type="molecule type" value="Genomic_DNA"/>
</dbReference>
<evidence type="ECO:0000256" key="4">
    <source>
        <dbReference type="ARBA" id="ARBA00022692"/>
    </source>
</evidence>
<evidence type="ECO:0000313" key="8">
    <source>
        <dbReference type="EMBL" id="QCT07596.1"/>
    </source>
</evidence>
<accession>A0A4P8XWR7</accession>
<comment type="similarity">
    <text evidence="2">Belongs to the UPF0324 family.</text>
</comment>
<comment type="subcellular location">
    <subcellularLocation>
        <location evidence="1">Cell membrane</location>
        <topology evidence="1">Multi-pass membrane protein</topology>
    </subcellularLocation>
</comment>
<keyword evidence="5 7" id="KW-1133">Transmembrane helix</keyword>
<keyword evidence="3" id="KW-1003">Cell membrane</keyword>
<dbReference type="GO" id="GO:0005886">
    <property type="term" value="C:plasma membrane"/>
    <property type="evidence" value="ECO:0007669"/>
    <property type="project" value="UniProtKB-SubCell"/>
</dbReference>
<dbReference type="OrthoDB" id="9811391at2"/>
<evidence type="ECO:0000256" key="3">
    <source>
        <dbReference type="ARBA" id="ARBA00022475"/>
    </source>
</evidence>
<sequence length="361" mass="38661">MNFVKKNGCGILLSGIFALIATLLTKISIGSFSFDLIGAPVFSILFGMILTLIFPNIKTNTYMGSGIKFTSKKILQYAVIVLGFSLNLNTIAKVGIKSLPVIISTISISLIIAFIMMKVLKVNKKTSCLIGVGSSICGGSAIAATAPVIDADDSDVAQSISVIFLFNVLAALSFPTIGHTIGLGTEGFAVFAGTAVNDTSSVTATASTAENIYNTSGILSYAVTVKLTRTLAIIPITLALTFYRMKKAKNNSNKENNFSFKKIFPWFILYFLGASIITSLVGLIPCDAFTTLYNDYFVCAMKCIAKFFISMAMFAVGTNTNIVQLIQNGKKPIFLGFCCWCGITLVSLFIQSITGIYTSNL</sequence>
<keyword evidence="6 7" id="KW-0472">Membrane</keyword>
<dbReference type="Pfam" id="PF03601">
    <property type="entry name" value="Cons_hypoth698"/>
    <property type="match status" value="1"/>
</dbReference>
<feature type="transmembrane region" description="Helical" evidence="7">
    <location>
        <begin position="218"/>
        <end position="243"/>
    </location>
</feature>
<dbReference type="AlphaFoldDB" id="A0A4P8XWR7"/>
<feature type="transmembrane region" description="Helical" evidence="7">
    <location>
        <begin position="128"/>
        <end position="149"/>
    </location>
</feature>
<keyword evidence="4 7" id="KW-0812">Transmembrane</keyword>
<evidence type="ECO:0000256" key="5">
    <source>
        <dbReference type="ARBA" id="ARBA00022989"/>
    </source>
</evidence>
<feature type="transmembrane region" description="Helical" evidence="7">
    <location>
        <begin position="304"/>
        <end position="326"/>
    </location>
</feature>
<evidence type="ECO:0000256" key="2">
    <source>
        <dbReference type="ARBA" id="ARBA00007977"/>
    </source>
</evidence>